<keyword evidence="3" id="KW-1185">Reference proteome</keyword>
<accession>A0ABS2QWT3</accession>
<dbReference type="InterPro" id="IPR029787">
    <property type="entry name" value="Nucleotide_cyclase"/>
</dbReference>
<name>A0ABS2QWT3_9BACI</name>
<dbReference type="RefSeq" id="WP_205187938.1">
    <property type="nucleotide sequence ID" value="NZ_JAFBFC010000004.1"/>
</dbReference>
<protein>
    <submittedName>
        <fullName evidence="2">Diguanylate cyclase (GGDEF)-like protein</fullName>
    </submittedName>
</protein>
<dbReference type="Pfam" id="PF01590">
    <property type="entry name" value="GAF"/>
    <property type="match status" value="1"/>
</dbReference>
<organism evidence="2 3">
    <name type="scientific">Priestia iocasae</name>
    <dbReference type="NCBI Taxonomy" id="2291674"/>
    <lineage>
        <taxon>Bacteria</taxon>
        <taxon>Bacillati</taxon>
        <taxon>Bacillota</taxon>
        <taxon>Bacilli</taxon>
        <taxon>Bacillales</taxon>
        <taxon>Bacillaceae</taxon>
        <taxon>Priestia</taxon>
    </lineage>
</organism>
<dbReference type="SMART" id="SM00267">
    <property type="entry name" value="GGDEF"/>
    <property type="match status" value="1"/>
</dbReference>
<feature type="domain" description="GGDEF" evidence="1">
    <location>
        <begin position="182"/>
        <end position="314"/>
    </location>
</feature>
<dbReference type="Gene3D" id="3.30.70.270">
    <property type="match status" value="1"/>
</dbReference>
<dbReference type="Gene3D" id="3.30.450.40">
    <property type="match status" value="1"/>
</dbReference>
<dbReference type="CDD" id="cd01949">
    <property type="entry name" value="GGDEF"/>
    <property type="match status" value="1"/>
</dbReference>
<dbReference type="EMBL" id="JAFBFC010000004">
    <property type="protein sequence ID" value="MBM7703946.1"/>
    <property type="molecule type" value="Genomic_DNA"/>
</dbReference>
<sequence>MKLKDSGTGYKSFEEAAADLLELVNTYMVGKMIFLGRITPETFSVLKLRDNETGCKIQEGMTVDVSNSLCQFVFNDREPMIINDIKKHVLPCDVSAIEQANVSSYMGVPIFMRNGEVFGTLCAIDSKPSVFTENDVETFKRLARFFMYVLELNELAVLDTLTGLYNRYFLYSQFEQHVKEHDEGTIMFLDLDHFKQINDMQGHEVGDLVLKEVANRIRNQIRPTDLAIRLGGDEFIVWLPGLTKKEDISQMAERILSSIKEPYAQSCVIRLAVSIGIAMYKGKEQDISSVLRQADQALYHVKNQGRNQYRFYQK</sequence>
<evidence type="ECO:0000259" key="1">
    <source>
        <dbReference type="PROSITE" id="PS50887"/>
    </source>
</evidence>
<gene>
    <name evidence="2" type="ORF">JOC83_002795</name>
</gene>
<dbReference type="SUPFAM" id="SSF55073">
    <property type="entry name" value="Nucleotide cyclase"/>
    <property type="match status" value="1"/>
</dbReference>
<dbReference type="InterPro" id="IPR029016">
    <property type="entry name" value="GAF-like_dom_sf"/>
</dbReference>
<dbReference type="InterPro" id="IPR000160">
    <property type="entry name" value="GGDEF_dom"/>
</dbReference>
<evidence type="ECO:0000313" key="2">
    <source>
        <dbReference type="EMBL" id="MBM7703946.1"/>
    </source>
</evidence>
<dbReference type="InterPro" id="IPR003018">
    <property type="entry name" value="GAF"/>
</dbReference>
<dbReference type="Pfam" id="PF00990">
    <property type="entry name" value="GGDEF"/>
    <property type="match status" value="1"/>
</dbReference>
<dbReference type="PANTHER" id="PTHR46663">
    <property type="entry name" value="DIGUANYLATE CYCLASE DGCT-RELATED"/>
    <property type="match status" value="1"/>
</dbReference>
<dbReference type="PROSITE" id="PS50887">
    <property type="entry name" value="GGDEF"/>
    <property type="match status" value="1"/>
</dbReference>
<reference evidence="2 3" key="1">
    <citation type="submission" date="2021-01" db="EMBL/GenBank/DDBJ databases">
        <title>Genomic Encyclopedia of Type Strains, Phase IV (KMG-IV): sequencing the most valuable type-strain genomes for metagenomic binning, comparative biology and taxonomic classification.</title>
        <authorList>
            <person name="Goeker M."/>
        </authorList>
    </citation>
    <scope>NUCLEOTIDE SEQUENCE [LARGE SCALE GENOMIC DNA]</scope>
    <source>
        <strain evidence="2 3">DSM 104297</strain>
    </source>
</reference>
<dbReference type="NCBIfam" id="TIGR00254">
    <property type="entry name" value="GGDEF"/>
    <property type="match status" value="1"/>
</dbReference>
<dbReference type="SMART" id="SM00065">
    <property type="entry name" value="GAF"/>
    <property type="match status" value="1"/>
</dbReference>
<dbReference type="Proteomes" id="UP000809829">
    <property type="component" value="Unassembled WGS sequence"/>
</dbReference>
<dbReference type="InterPro" id="IPR043128">
    <property type="entry name" value="Rev_trsase/Diguanyl_cyclase"/>
</dbReference>
<dbReference type="PANTHER" id="PTHR46663:SF2">
    <property type="entry name" value="GGDEF DOMAIN-CONTAINING PROTEIN"/>
    <property type="match status" value="1"/>
</dbReference>
<proteinExistence type="predicted"/>
<dbReference type="SUPFAM" id="SSF55781">
    <property type="entry name" value="GAF domain-like"/>
    <property type="match status" value="1"/>
</dbReference>
<evidence type="ECO:0000313" key="3">
    <source>
        <dbReference type="Proteomes" id="UP000809829"/>
    </source>
</evidence>
<comment type="caution">
    <text evidence="2">The sequence shown here is derived from an EMBL/GenBank/DDBJ whole genome shotgun (WGS) entry which is preliminary data.</text>
</comment>
<dbReference type="InterPro" id="IPR052163">
    <property type="entry name" value="DGC-Regulatory_Protein"/>
</dbReference>